<evidence type="ECO:0000313" key="3">
    <source>
        <dbReference type="Proteomes" id="UP000617951"/>
    </source>
</evidence>
<keyword evidence="3" id="KW-1185">Reference proteome</keyword>
<keyword evidence="1" id="KW-0812">Transmembrane</keyword>
<name>A0A926HWA6_9FIRM</name>
<dbReference type="Proteomes" id="UP000617951">
    <property type="component" value="Unassembled WGS sequence"/>
</dbReference>
<dbReference type="GO" id="GO:0015562">
    <property type="term" value="F:efflux transmembrane transporter activity"/>
    <property type="evidence" value="ECO:0007669"/>
    <property type="project" value="TreeGrafter"/>
</dbReference>
<evidence type="ECO:0000313" key="2">
    <source>
        <dbReference type="EMBL" id="MBC8538819.1"/>
    </source>
</evidence>
<evidence type="ECO:0000256" key="1">
    <source>
        <dbReference type="SAM" id="Phobius"/>
    </source>
</evidence>
<dbReference type="GO" id="GO:1990281">
    <property type="term" value="C:efflux pump complex"/>
    <property type="evidence" value="ECO:0007669"/>
    <property type="project" value="TreeGrafter"/>
</dbReference>
<dbReference type="EMBL" id="JACRSS010000003">
    <property type="protein sequence ID" value="MBC8538819.1"/>
    <property type="molecule type" value="Genomic_DNA"/>
</dbReference>
<comment type="caution">
    <text evidence="2">The sequence shown here is derived from an EMBL/GenBank/DDBJ whole genome shotgun (WGS) entry which is preliminary data.</text>
</comment>
<sequence length="301" mass="32671">MKKDLFRKRSLESVSSPERLDEYIKVTHPGIWSVLIAFLAVVVAAVVWFAVGTIPDTLDIRGVVFPGDGTVAAEARESGRIQDMRVEVGDFVEPHDILAVVEQTELAAELESLKNAAEPDEAAIAAKQQELMDASVIRSEVYGVVLDAKHLGDMVNAGDAVASLARMEEGTNTYEILCYVPQDTAKRLEKGMEVQACPSYANREEVGYMNGYITEVGEYPVTEGDILAAVGDLRYVQEVMEEGNNVEVRVSIAVDASKGDAKNAARWSNAKGNDLDITTGTACDLLVVIKEQKAYELLLGS</sequence>
<reference evidence="2" key="1">
    <citation type="submission" date="2020-08" db="EMBL/GenBank/DDBJ databases">
        <title>Genome public.</title>
        <authorList>
            <person name="Liu C."/>
            <person name="Sun Q."/>
        </authorList>
    </citation>
    <scope>NUCLEOTIDE SEQUENCE</scope>
    <source>
        <strain evidence="2">NSJ-63</strain>
    </source>
</reference>
<proteinExistence type="predicted"/>
<dbReference type="AlphaFoldDB" id="A0A926HWA6"/>
<dbReference type="RefSeq" id="WP_249280494.1">
    <property type="nucleotide sequence ID" value="NZ_JACRSS010000003.1"/>
</dbReference>
<accession>A0A926HWA6</accession>
<keyword evidence="1" id="KW-1133">Transmembrane helix</keyword>
<dbReference type="SUPFAM" id="SSF51230">
    <property type="entry name" value="Single hybrid motif"/>
    <property type="match status" value="1"/>
</dbReference>
<gene>
    <name evidence="2" type="ORF">H8693_07705</name>
</gene>
<dbReference type="PANTHER" id="PTHR30469">
    <property type="entry name" value="MULTIDRUG RESISTANCE PROTEIN MDTA"/>
    <property type="match status" value="1"/>
</dbReference>
<keyword evidence="1" id="KW-0472">Membrane</keyword>
<feature type="transmembrane region" description="Helical" evidence="1">
    <location>
        <begin position="30"/>
        <end position="51"/>
    </location>
</feature>
<dbReference type="Gene3D" id="2.40.50.100">
    <property type="match status" value="1"/>
</dbReference>
<dbReference type="InterPro" id="IPR011053">
    <property type="entry name" value="Single_hybrid_motif"/>
</dbReference>
<organism evidence="2 3">
    <name type="scientific">Guopingia tenuis</name>
    <dbReference type="NCBI Taxonomy" id="2763656"/>
    <lineage>
        <taxon>Bacteria</taxon>
        <taxon>Bacillati</taxon>
        <taxon>Bacillota</taxon>
        <taxon>Clostridia</taxon>
        <taxon>Christensenellales</taxon>
        <taxon>Christensenellaceae</taxon>
        <taxon>Guopingia</taxon>
    </lineage>
</organism>
<protein>
    <submittedName>
        <fullName evidence="2">HlyD family efflux transporter periplasmic adaptor subunit</fullName>
    </submittedName>
</protein>